<dbReference type="EMBL" id="JAENHL010000007">
    <property type="protein sequence ID" value="MBK1868857.1"/>
    <property type="molecule type" value="Genomic_DNA"/>
</dbReference>
<accession>A0ACC5R890</accession>
<protein>
    <submittedName>
        <fullName evidence="1">Hydroxyectoine utilization dehydratase EutB</fullName>
    </submittedName>
</protein>
<keyword evidence="2" id="KW-1185">Reference proteome</keyword>
<comment type="caution">
    <text evidence="1">The sequence shown here is derived from an EMBL/GenBank/DDBJ whole genome shotgun (WGS) entry which is preliminary data.</text>
</comment>
<evidence type="ECO:0000313" key="1">
    <source>
        <dbReference type="EMBL" id="MBK1868857.1"/>
    </source>
</evidence>
<proteinExistence type="predicted"/>
<reference evidence="1" key="1">
    <citation type="submission" date="2021-01" db="EMBL/GenBank/DDBJ databases">
        <authorList>
            <person name="Sun Q."/>
        </authorList>
    </citation>
    <scope>NUCLEOTIDE SEQUENCE</scope>
    <source>
        <strain evidence="1">YIM B02566</strain>
    </source>
</reference>
<dbReference type="Proteomes" id="UP000616151">
    <property type="component" value="Unassembled WGS sequence"/>
</dbReference>
<name>A0ACC5R890_9HYPH</name>
<organism evidence="1 2">
    <name type="scientific">Taklimakanibacter albus</name>
    <dbReference type="NCBI Taxonomy" id="2800327"/>
    <lineage>
        <taxon>Bacteria</taxon>
        <taxon>Pseudomonadati</taxon>
        <taxon>Pseudomonadota</taxon>
        <taxon>Alphaproteobacteria</taxon>
        <taxon>Hyphomicrobiales</taxon>
        <taxon>Aestuariivirgaceae</taxon>
        <taxon>Taklimakanibacter</taxon>
    </lineage>
</organism>
<evidence type="ECO:0000313" key="2">
    <source>
        <dbReference type="Proteomes" id="UP000616151"/>
    </source>
</evidence>
<gene>
    <name evidence="1" type="primary">eutB</name>
    <name evidence="1" type="ORF">JHL16_21040</name>
</gene>
<sequence>MGFSLEAVREAHRLIQGLARTTPLVEALSFSDQAGQPILLKLETLQPIGAFKIRGAAHALLRLDEAARRRGVVCCSTGNHGKAVAYAARHLGIKATICLSNLVPEAKVQGIAAQGATIRRCGTSQDDAQREADRLVREKGYTDISPFDHRNVILGQATIALELLTECPDLTQIVVPLSGGGLLGGIAVAAKQIKPSIRVTGVSMAEGAAMHESLKAGHPIHVAEAPSLADTLGGGINLTNQWTFKLCCDFADETLLVSEEEIYRGMQALFRRERLIAEGGGAVGIAALLAGKLKLDGPTAMIISGQNADLDQIIAVAKGEPVRVGDRMVKG</sequence>